<reference evidence="3 4" key="1">
    <citation type="journal article" date="2024" name="Chem. Sci.">
        <title>Discovery of megapolipeptins by genome mining of a Burkholderiales bacteria collection.</title>
        <authorList>
            <person name="Paulo B.S."/>
            <person name="Recchia M.J.J."/>
            <person name="Lee S."/>
            <person name="Fergusson C.H."/>
            <person name="Romanowski S.B."/>
            <person name="Hernandez A."/>
            <person name="Krull N."/>
            <person name="Liu D.Y."/>
            <person name="Cavanagh H."/>
            <person name="Bos A."/>
            <person name="Gray C.A."/>
            <person name="Murphy B.T."/>
            <person name="Linington R.G."/>
            <person name="Eustaquio A.S."/>
        </authorList>
    </citation>
    <scope>NUCLEOTIDE SEQUENCE [LARGE SCALE GENOMIC DNA]</scope>
    <source>
        <strain evidence="3 4">RL21-008-BIB-B</strain>
    </source>
</reference>
<gene>
    <name evidence="3" type="ORF">PQR63_11610</name>
</gene>
<protein>
    <submittedName>
        <fullName evidence="3">M15 family metallopeptidase</fullName>
    </submittedName>
</protein>
<dbReference type="InterPro" id="IPR039561">
    <property type="entry name" value="Peptidase_M15C"/>
</dbReference>
<name>A0ABW8Z7L3_9BURK</name>
<dbReference type="Gene3D" id="3.30.1380.10">
    <property type="match status" value="1"/>
</dbReference>
<keyword evidence="1" id="KW-0732">Signal</keyword>
<dbReference type="SUPFAM" id="SSF55166">
    <property type="entry name" value="Hedgehog/DD-peptidase"/>
    <property type="match status" value="1"/>
</dbReference>
<dbReference type="EMBL" id="JAQQFR010000006">
    <property type="protein sequence ID" value="MFL9879034.1"/>
    <property type="molecule type" value="Genomic_DNA"/>
</dbReference>
<dbReference type="Pfam" id="PF13539">
    <property type="entry name" value="Peptidase_M15_4"/>
    <property type="match status" value="1"/>
</dbReference>
<sequence length="269" mass="29957">MPNKPSFLTSTLFFCIVSLALPLFAHAEITPLTGEQCATMQQNKVLSTENPVKCERLMQVSFAYQDFEGRRHDDGRLVVLDVVAPQVQAIFNALLQRGFPLQKARSLEAYQGDDEASMSDNNTSAFNGRPMTGGSTWSKHAYGVAIDINPLQNPYISKDTDKQVVVLPPSARGQYQSRVPVRAGMAEEVRDIFFRHGFMIWGGNWKQPIDYQHFEIGSRDFIAHLLSLPLQQARREFSSYAATYATCMSDSAIANLAIRGKACAGKSKR</sequence>
<keyword evidence="4" id="KW-1185">Reference proteome</keyword>
<feature type="signal peptide" evidence="1">
    <location>
        <begin position="1"/>
        <end position="27"/>
    </location>
</feature>
<accession>A0ABW8Z7L3</accession>
<evidence type="ECO:0000256" key="1">
    <source>
        <dbReference type="SAM" id="SignalP"/>
    </source>
</evidence>
<organism evidence="3 4">
    <name type="scientific">Herbaspirillum rhizosphaerae</name>
    <dbReference type="NCBI Taxonomy" id="346179"/>
    <lineage>
        <taxon>Bacteria</taxon>
        <taxon>Pseudomonadati</taxon>
        <taxon>Pseudomonadota</taxon>
        <taxon>Betaproteobacteria</taxon>
        <taxon>Burkholderiales</taxon>
        <taxon>Oxalobacteraceae</taxon>
        <taxon>Herbaspirillum</taxon>
    </lineage>
</organism>
<evidence type="ECO:0000313" key="3">
    <source>
        <dbReference type="EMBL" id="MFL9879034.1"/>
    </source>
</evidence>
<feature type="domain" description="Peptidase M15C" evidence="2">
    <location>
        <begin position="132"/>
        <end position="216"/>
    </location>
</feature>
<dbReference type="Proteomes" id="UP001629214">
    <property type="component" value="Unassembled WGS sequence"/>
</dbReference>
<dbReference type="InterPro" id="IPR009045">
    <property type="entry name" value="Zn_M74/Hedgehog-like"/>
</dbReference>
<proteinExistence type="predicted"/>
<evidence type="ECO:0000259" key="2">
    <source>
        <dbReference type="Pfam" id="PF13539"/>
    </source>
</evidence>
<feature type="chain" id="PRO_5046677812" evidence="1">
    <location>
        <begin position="28"/>
        <end position="269"/>
    </location>
</feature>
<evidence type="ECO:0000313" key="4">
    <source>
        <dbReference type="Proteomes" id="UP001629214"/>
    </source>
</evidence>
<comment type="caution">
    <text evidence="3">The sequence shown here is derived from an EMBL/GenBank/DDBJ whole genome shotgun (WGS) entry which is preliminary data.</text>
</comment>